<evidence type="ECO:0000256" key="9">
    <source>
        <dbReference type="ARBA" id="ARBA00022964"/>
    </source>
</evidence>
<dbReference type="Gene3D" id="1.25.40.10">
    <property type="entry name" value="Tetratricopeptide repeat domain"/>
    <property type="match status" value="1"/>
</dbReference>
<evidence type="ECO:0000259" key="13">
    <source>
        <dbReference type="PROSITE" id="PS51471"/>
    </source>
</evidence>
<evidence type="ECO:0000256" key="6">
    <source>
        <dbReference type="ARBA" id="ARBA00022723"/>
    </source>
</evidence>
<evidence type="ECO:0000256" key="12">
    <source>
        <dbReference type="ARBA" id="ARBA00023180"/>
    </source>
</evidence>
<dbReference type="PANTHER" id="PTHR10869:SF216">
    <property type="entry name" value="PROCOLLAGEN-PROLINE 4-DIOXYGENASE"/>
    <property type="match status" value="1"/>
</dbReference>
<evidence type="ECO:0000256" key="2">
    <source>
        <dbReference type="ARBA" id="ARBA00002035"/>
    </source>
</evidence>
<dbReference type="Gene3D" id="6.10.140.1460">
    <property type="match status" value="1"/>
</dbReference>
<dbReference type="Proteomes" id="UP001374579">
    <property type="component" value="Unassembled WGS sequence"/>
</dbReference>
<keyword evidence="12" id="KW-0325">Glycoprotein</keyword>
<keyword evidence="10" id="KW-0560">Oxidoreductase</keyword>
<keyword evidence="15" id="KW-1185">Reference proteome</keyword>
<dbReference type="InterPro" id="IPR044862">
    <property type="entry name" value="Pro_4_hyd_alph_FE2OG_OXY"/>
</dbReference>
<proteinExistence type="inferred from homology"/>
<dbReference type="InterPro" id="IPR006620">
    <property type="entry name" value="Pro_4_hyd_alph"/>
</dbReference>
<name>A0AAN9G4A9_9CAEN</name>
<dbReference type="GO" id="GO:0005506">
    <property type="term" value="F:iron ion binding"/>
    <property type="evidence" value="ECO:0007669"/>
    <property type="project" value="InterPro"/>
</dbReference>
<accession>A0AAN9G4A9</accession>
<keyword evidence="6" id="KW-0479">Metal-binding</keyword>
<dbReference type="InterPro" id="IPR005123">
    <property type="entry name" value="Oxoglu/Fe-dep_dioxygenase_dom"/>
</dbReference>
<keyword evidence="7" id="KW-0256">Endoplasmic reticulum</keyword>
<feature type="domain" description="Fe2OG dioxygenase" evidence="13">
    <location>
        <begin position="378"/>
        <end position="513"/>
    </location>
</feature>
<evidence type="ECO:0000313" key="15">
    <source>
        <dbReference type="Proteomes" id="UP001374579"/>
    </source>
</evidence>
<sequence length="525" mass="59957">MTSCGVGEIYTSSDKILELVSRETTLLDALQSHINAEYDNLKALSGFLSERSKATRTASYDDLKLQAEHPNGAYHLIKLYTQDWHHIVMANPLFDKHISHLKPKLPTSDDFRGACSAIVRLHRMYKLRVDDMYTGNYSGYLGPRLTPDDAFEIGRQAFVDGFLEESSDWLKVAVEKLAEQDGTRGQTQYTMSKRGQACGLLGRAFYFMNNTDRATELYNMGRHLDSSSGDILQLQKELQSQISTDVYGSATEVWHDNMTELCMWDKSKRVEQLRPFHFCRYKVALFSLPYIRYKEEILSVAPFVSVFYEMVSDKEIDTITTYVKGRMYRGLVGMGENATTAYIRTSDLGWMYDDELEIATRVSERVKSITGLEVAQRTPDGPSSSEAFQIVNYGMGGHYDVHMDPFDHTPDDNLLNRSGERLATFLIYLSDVKKGGNTVFVRSKISVAPQKGMALFWYNFDPSMKKDLQTHHAGCPVIIGHKWIANKWIWTYGNTFRRKCGPRPSSKQLDIEPLMYSSHKHCTRH</sequence>
<comment type="caution">
    <text evidence="14">The sequence shown here is derived from an EMBL/GenBank/DDBJ whole genome shotgun (WGS) entry which is preliminary data.</text>
</comment>
<dbReference type="EC" id="1.14.11.2" evidence="5"/>
<dbReference type="PANTHER" id="PTHR10869">
    <property type="entry name" value="PROLYL 4-HYDROXYLASE ALPHA SUBUNIT"/>
    <property type="match status" value="1"/>
</dbReference>
<dbReference type="InterPro" id="IPR011990">
    <property type="entry name" value="TPR-like_helical_dom_sf"/>
</dbReference>
<evidence type="ECO:0000256" key="4">
    <source>
        <dbReference type="ARBA" id="ARBA00006511"/>
    </source>
</evidence>
<evidence type="ECO:0000256" key="3">
    <source>
        <dbReference type="ARBA" id="ARBA00004319"/>
    </source>
</evidence>
<dbReference type="Pfam" id="PF13640">
    <property type="entry name" value="2OG-FeII_Oxy_3"/>
    <property type="match status" value="1"/>
</dbReference>
<dbReference type="GO" id="GO:0005788">
    <property type="term" value="C:endoplasmic reticulum lumen"/>
    <property type="evidence" value="ECO:0007669"/>
    <property type="project" value="UniProtKB-SubCell"/>
</dbReference>
<evidence type="ECO:0000256" key="10">
    <source>
        <dbReference type="ARBA" id="ARBA00023002"/>
    </source>
</evidence>
<organism evidence="14 15">
    <name type="scientific">Littorina saxatilis</name>
    <dbReference type="NCBI Taxonomy" id="31220"/>
    <lineage>
        <taxon>Eukaryota</taxon>
        <taxon>Metazoa</taxon>
        <taxon>Spiralia</taxon>
        <taxon>Lophotrochozoa</taxon>
        <taxon>Mollusca</taxon>
        <taxon>Gastropoda</taxon>
        <taxon>Caenogastropoda</taxon>
        <taxon>Littorinimorpha</taxon>
        <taxon>Littorinoidea</taxon>
        <taxon>Littorinidae</taxon>
        <taxon>Littorina</taxon>
    </lineage>
</organism>
<evidence type="ECO:0000313" key="14">
    <source>
        <dbReference type="EMBL" id="KAK7093425.1"/>
    </source>
</evidence>
<evidence type="ECO:0000256" key="7">
    <source>
        <dbReference type="ARBA" id="ARBA00022824"/>
    </source>
</evidence>
<dbReference type="Gene3D" id="2.60.120.620">
    <property type="entry name" value="q2cbj1_9rhob like domain"/>
    <property type="match status" value="1"/>
</dbReference>
<evidence type="ECO:0000256" key="5">
    <source>
        <dbReference type="ARBA" id="ARBA00012269"/>
    </source>
</evidence>
<comment type="subcellular location">
    <subcellularLocation>
        <location evidence="3">Endoplasmic reticulum lumen</location>
    </subcellularLocation>
</comment>
<dbReference type="GO" id="GO:0004656">
    <property type="term" value="F:procollagen-proline 4-dioxygenase activity"/>
    <property type="evidence" value="ECO:0007669"/>
    <property type="project" value="UniProtKB-EC"/>
</dbReference>
<keyword evidence="11" id="KW-0408">Iron</keyword>
<keyword evidence="8" id="KW-0847">Vitamin C</keyword>
<comment type="similarity">
    <text evidence="4">Belongs to the P4HA family.</text>
</comment>
<evidence type="ECO:0000256" key="8">
    <source>
        <dbReference type="ARBA" id="ARBA00022896"/>
    </source>
</evidence>
<comment type="function">
    <text evidence="2">Catalyzes the post-translational formation of 4-hydroxyproline in -Xaa-Pro-Gly- sequences in collagens and other proteins.</text>
</comment>
<evidence type="ECO:0000256" key="11">
    <source>
        <dbReference type="ARBA" id="ARBA00023004"/>
    </source>
</evidence>
<keyword evidence="9" id="KW-0223">Dioxygenase</keyword>
<reference evidence="14 15" key="1">
    <citation type="submission" date="2024-02" db="EMBL/GenBank/DDBJ databases">
        <title>Chromosome-scale genome assembly of the rough periwinkle Littorina saxatilis.</title>
        <authorList>
            <person name="De Jode A."/>
            <person name="Faria R."/>
            <person name="Formenti G."/>
            <person name="Sims Y."/>
            <person name="Smith T.P."/>
            <person name="Tracey A."/>
            <person name="Wood J.M.D."/>
            <person name="Zagrodzka Z.B."/>
            <person name="Johannesson K."/>
            <person name="Butlin R.K."/>
            <person name="Leder E.H."/>
        </authorList>
    </citation>
    <scope>NUCLEOTIDE SEQUENCE [LARGE SCALE GENOMIC DNA]</scope>
    <source>
        <strain evidence="14">Snail1</strain>
        <tissue evidence="14">Muscle</tissue>
    </source>
</reference>
<evidence type="ECO:0000256" key="1">
    <source>
        <dbReference type="ARBA" id="ARBA00001961"/>
    </source>
</evidence>
<dbReference type="InterPro" id="IPR045054">
    <property type="entry name" value="P4HA-like"/>
</dbReference>
<protein>
    <recommendedName>
        <fullName evidence="5">procollagen-proline 4-dioxygenase</fullName>
        <ecNumber evidence="5">1.14.11.2</ecNumber>
    </recommendedName>
</protein>
<dbReference type="InterPro" id="IPR013547">
    <property type="entry name" value="P4H_N"/>
</dbReference>
<comment type="cofactor">
    <cofactor evidence="1">
        <name>L-ascorbate</name>
        <dbReference type="ChEBI" id="CHEBI:38290"/>
    </cofactor>
</comment>
<dbReference type="GO" id="GO:0031418">
    <property type="term" value="F:L-ascorbic acid binding"/>
    <property type="evidence" value="ECO:0007669"/>
    <property type="project" value="UniProtKB-KW"/>
</dbReference>
<dbReference type="EMBL" id="JBAMIC010000019">
    <property type="protein sequence ID" value="KAK7093425.1"/>
    <property type="molecule type" value="Genomic_DNA"/>
</dbReference>
<dbReference type="SMART" id="SM00702">
    <property type="entry name" value="P4Hc"/>
    <property type="match status" value="1"/>
</dbReference>
<dbReference type="AlphaFoldDB" id="A0AAN9G4A9"/>
<gene>
    <name evidence="14" type="ORF">V1264_007184</name>
</gene>
<dbReference type="PROSITE" id="PS51471">
    <property type="entry name" value="FE2OG_OXY"/>
    <property type="match status" value="1"/>
</dbReference>
<dbReference type="Pfam" id="PF08336">
    <property type="entry name" value="P4Ha_N"/>
    <property type="match status" value="1"/>
</dbReference>